<gene>
    <name evidence="1" type="ORF">MRATA1EN1_LOCUS3339</name>
</gene>
<accession>A0ABN8Y1D0</accession>
<proteinExistence type="predicted"/>
<dbReference type="Proteomes" id="UP001176941">
    <property type="component" value="Chromosome 11"/>
</dbReference>
<keyword evidence="2" id="KW-1185">Reference proteome</keyword>
<protein>
    <submittedName>
        <fullName evidence="1">Uncharacterized protein</fullName>
    </submittedName>
</protein>
<sequence length="108" mass="12522">MLGFHVSGNVNKAAMNMVYRRLFETWLSLLLGAYTEIELLDYYVTPFKVFWWWWCSCQVVSNSCDPMDCSLPGFSDHGFPRQEYWSGLPFPSRGTLPDPEIEPTFPSL</sequence>
<evidence type="ECO:0000313" key="2">
    <source>
        <dbReference type="Proteomes" id="UP001176941"/>
    </source>
</evidence>
<name>A0ABN8Y1D0_RANTA</name>
<organism evidence="1 2">
    <name type="scientific">Rangifer tarandus platyrhynchus</name>
    <name type="common">Svalbard reindeer</name>
    <dbReference type="NCBI Taxonomy" id="3082113"/>
    <lineage>
        <taxon>Eukaryota</taxon>
        <taxon>Metazoa</taxon>
        <taxon>Chordata</taxon>
        <taxon>Craniata</taxon>
        <taxon>Vertebrata</taxon>
        <taxon>Euteleostomi</taxon>
        <taxon>Mammalia</taxon>
        <taxon>Eutheria</taxon>
        <taxon>Laurasiatheria</taxon>
        <taxon>Artiodactyla</taxon>
        <taxon>Ruminantia</taxon>
        <taxon>Pecora</taxon>
        <taxon>Cervidae</taxon>
        <taxon>Odocoileinae</taxon>
        <taxon>Rangifer</taxon>
    </lineage>
</organism>
<evidence type="ECO:0000313" key="1">
    <source>
        <dbReference type="EMBL" id="CAI9154377.1"/>
    </source>
</evidence>
<dbReference type="EMBL" id="OX459947">
    <property type="protein sequence ID" value="CAI9154377.1"/>
    <property type="molecule type" value="Genomic_DNA"/>
</dbReference>
<reference evidence="1" key="1">
    <citation type="submission" date="2023-04" db="EMBL/GenBank/DDBJ databases">
        <authorList>
            <consortium name="ELIXIR-Norway"/>
        </authorList>
    </citation>
    <scope>NUCLEOTIDE SEQUENCE [LARGE SCALE GENOMIC DNA]</scope>
</reference>